<proteinExistence type="predicted"/>
<dbReference type="Gene3D" id="1.10.30.10">
    <property type="entry name" value="High mobility group box domain"/>
    <property type="match status" value="1"/>
</dbReference>
<protein>
    <submittedName>
        <fullName evidence="1">7937_t:CDS:1</fullName>
    </submittedName>
</protein>
<accession>A0A9W4SIB6</accession>
<dbReference type="InterPro" id="IPR036910">
    <property type="entry name" value="HMG_box_dom_sf"/>
</dbReference>
<dbReference type="SUPFAM" id="SSF47095">
    <property type="entry name" value="HMG-box"/>
    <property type="match status" value="1"/>
</dbReference>
<reference evidence="1" key="1">
    <citation type="submission" date="2022-08" db="EMBL/GenBank/DDBJ databases">
        <authorList>
            <person name="Kallberg Y."/>
            <person name="Tangrot J."/>
            <person name="Rosling A."/>
        </authorList>
    </citation>
    <scope>NUCLEOTIDE SEQUENCE</scope>
    <source>
        <strain evidence="1">Wild A</strain>
    </source>
</reference>
<gene>
    <name evidence="1" type="ORF">FWILDA_LOCUS4067</name>
</gene>
<comment type="caution">
    <text evidence="1">The sequence shown here is derived from an EMBL/GenBank/DDBJ whole genome shotgun (WGS) entry which is preliminary data.</text>
</comment>
<dbReference type="Proteomes" id="UP001153678">
    <property type="component" value="Unassembled WGS sequence"/>
</dbReference>
<dbReference type="EMBL" id="CAMKVN010000581">
    <property type="protein sequence ID" value="CAI2169411.1"/>
    <property type="molecule type" value="Genomic_DNA"/>
</dbReference>
<dbReference type="AlphaFoldDB" id="A0A9W4SIB6"/>
<dbReference type="OrthoDB" id="2367927at2759"/>
<evidence type="ECO:0000313" key="2">
    <source>
        <dbReference type="Proteomes" id="UP001153678"/>
    </source>
</evidence>
<name>A0A9W4SIB6_9GLOM</name>
<organism evidence="1 2">
    <name type="scientific">Funneliformis geosporum</name>
    <dbReference type="NCBI Taxonomy" id="1117311"/>
    <lineage>
        <taxon>Eukaryota</taxon>
        <taxon>Fungi</taxon>
        <taxon>Fungi incertae sedis</taxon>
        <taxon>Mucoromycota</taxon>
        <taxon>Glomeromycotina</taxon>
        <taxon>Glomeromycetes</taxon>
        <taxon>Glomerales</taxon>
        <taxon>Glomeraceae</taxon>
        <taxon>Funneliformis</taxon>
    </lineage>
</organism>
<evidence type="ECO:0000313" key="1">
    <source>
        <dbReference type="EMBL" id="CAI2169411.1"/>
    </source>
</evidence>
<sequence length="232" mass="26889">MPKSMHTSIIRNEVNDIKPIFPPILTEDELIKNAIKSNSSNNKAKTLPNAFIAYRMALQKEYHNKNIKLPPMNQLSIIAKNAWEKEPKEVKKFYKNLTEEARSLYNQKTLQIVFDKHMNEVEHDQGRGQFSPLHVKDVTFEADTGYFYNTQNRNVENMIHTRHSSSGFFTIEDSTVGTIDPCSGNGSTSISQVGTYPKHNFLENPNNQEYKQMLVQISFNLFIHELRQNYDF</sequence>
<keyword evidence="2" id="KW-1185">Reference proteome</keyword>